<dbReference type="PANTHER" id="PTHR43080:SF29">
    <property type="entry name" value="OS02G0818000 PROTEIN"/>
    <property type="match status" value="1"/>
</dbReference>
<dbReference type="PROSITE" id="PS51371">
    <property type="entry name" value="CBS"/>
    <property type="match status" value="2"/>
</dbReference>
<feature type="domain" description="BON" evidence="3">
    <location>
        <begin position="121"/>
        <end position="190"/>
    </location>
</feature>
<dbReference type="InterPro" id="IPR007055">
    <property type="entry name" value="BON_dom"/>
</dbReference>
<dbReference type="PROSITE" id="PS50914">
    <property type="entry name" value="BON"/>
    <property type="match status" value="1"/>
</dbReference>
<dbReference type="Gene3D" id="3.10.580.10">
    <property type="entry name" value="CBS-domain"/>
    <property type="match status" value="2"/>
</dbReference>
<reference evidence="5 6" key="1">
    <citation type="submission" date="2020-09" db="EMBL/GenBank/DDBJ databases">
        <title>A novel species.</title>
        <authorList>
            <person name="Gao J."/>
        </authorList>
    </citation>
    <scope>NUCLEOTIDE SEQUENCE [LARGE SCALE GENOMIC DNA]</scope>
    <source>
        <strain evidence="5 6">CRXT-Y-14</strain>
    </source>
</reference>
<sequence>MKHLKVGDLMQSDVVGARPGTSPGDVARLFTEHGISGLPVVDEDDHVVGVISRNDLTARPAGTVRDLMTVPAVTVHAQARAADAARLMVRRGVARLPVVDEEARLVGVVTSLDLLSVFLRPDSEIQHRIQNELLVGTLGLSPGMIDVHVLNGVVVLGGRIADRREGELLLRLAEGVEGVVSVVDRLTARDHGEELTSSGRAAREGST</sequence>
<evidence type="ECO:0000259" key="3">
    <source>
        <dbReference type="PROSITE" id="PS50914"/>
    </source>
</evidence>
<evidence type="ECO:0000256" key="2">
    <source>
        <dbReference type="PROSITE-ProRule" id="PRU00703"/>
    </source>
</evidence>
<dbReference type="SMART" id="SM00116">
    <property type="entry name" value="CBS"/>
    <property type="match status" value="2"/>
</dbReference>
<proteinExistence type="predicted"/>
<dbReference type="InterPro" id="IPR051257">
    <property type="entry name" value="Diverse_CBS-Domain"/>
</dbReference>
<dbReference type="Proteomes" id="UP000516428">
    <property type="component" value="Chromosome"/>
</dbReference>
<dbReference type="SUPFAM" id="SSF54631">
    <property type="entry name" value="CBS-domain pair"/>
    <property type="match status" value="1"/>
</dbReference>
<protein>
    <submittedName>
        <fullName evidence="5">CBS domain-containing protein</fullName>
    </submittedName>
</protein>
<dbReference type="Pfam" id="PF00571">
    <property type="entry name" value="CBS"/>
    <property type="match status" value="2"/>
</dbReference>
<evidence type="ECO:0000313" key="5">
    <source>
        <dbReference type="EMBL" id="QNS02309.1"/>
    </source>
</evidence>
<name>A0A7H1B0Q4_9ACTN</name>
<organism evidence="5 6">
    <name type="scientific">Streptomyces xanthii</name>
    <dbReference type="NCBI Taxonomy" id="2768069"/>
    <lineage>
        <taxon>Bacteria</taxon>
        <taxon>Bacillati</taxon>
        <taxon>Actinomycetota</taxon>
        <taxon>Actinomycetes</taxon>
        <taxon>Kitasatosporales</taxon>
        <taxon>Streptomycetaceae</taxon>
        <taxon>Streptomyces</taxon>
    </lineage>
</organism>
<dbReference type="InterPro" id="IPR017080">
    <property type="entry name" value="UCP036990_CBS_BON"/>
</dbReference>
<dbReference type="KEGG" id="sxn:IAG42_00925"/>
<gene>
    <name evidence="5" type="ORF">IAG42_00925</name>
</gene>
<dbReference type="PIRSF" id="PIRSF036990">
    <property type="entry name" value="UCP036990_CBS_BON"/>
    <property type="match status" value="1"/>
</dbReference>
<accession>A0A7H1B0Q4</accession>
<dbReference type="PANTHER" id="PTHR43080">
    <property type="entry name" value="CBS DOMAIN-CONTAINING PROTEIN CBSX3, MITOCHONDRIAL"/>
    <property type="match status" value="1"/>
</dbReference>
<evidence type="ECO:0000256" key="1">
    <source>
        <dbReference type="ARBA" id="ARBA00023122"/>
    </source>
</evidence>
<feature type="domain" description="CBS" evidence="4">
    <location>
        <begin position="68"/>
        <end position="124"/>
    </location>
</feature>
<feature type="domain" description="CBS" evidence="4">
    <location>
        <begin position="10"/>
        <end position="67"/>
    </location>
</feature>
<evidence type="ECO:0000313" key="6">
    <source>
        <dbReference type="Proteomes" id="UP000516428"/>
    </source>
</evidence>
<dbReference type="AlphaFoldDB" id="A0A7H1B0Q4"/>
<dbReference type="RefSeq" id="WP_188335064.1">
    <property type="nucleotide sequence ID" value="NZ_CP061281.1"/>
</dbReference>
<dbReference type="InterPro" id="IPR046342">
    <property type="entry name" value="CBS_dom_sf"/>
</dbReference>
<keyword evidence="6" id="KW-1185">Reference proteome</keyword>
<dbReference type="Gene3D" id="3.30.1340.30">
    <property type="match status" value="1"/>
</dbReference>
<dbReference type="InterPro" id="IPR000644">
    <property type="entry name" value="CBS_dom"/>
</dbReference>
<dbReference type="EMBL" id="CP061281">
    <property type="protein sequence ID" value="QNS02309.1"/>
    <property type="molecule type" value="Genomic_DNA"/>
</dbReference>
<keyword evidence="1 2" id="KW-0129">CBS domain</keyword>
<evidence type="ECO:0000259" key="4">
    <source>
        <dbReference type="PROSITE" id="PS51371"/>
    </source>
</evidence>
<dbReference type="Pfam" id="PF04972">
    <property type="entry name" value="BON"/>
    <property type="match status" value="1"/>
</dbReference>